<feature type="compositionally biased region" description="Basic and acidic residues" evidence="12">
    <location>
        <begin position="469"/>
        <end position="481"/>
    </location>
</feature>
<dbReference type="AlphaFoldDB" id="A0A060T5W4"/>
<keyword evidence="7" id="KW-0130">Cell adhesion</keyword>
<keyword evidence="9 11" id="KW-0175">Coiled coil</keyword>
<dbReference type="InterPro" id="IPR021622">
    <property type="entry name" value="Afadin/alpha-actinin-bd"/>
</dbReference>
<accession>A0A060T5W4</accession>
<feature type="compositionally biased region" description="Basic and acidic residues" evidence="12">
    <location>
        <begin position="413"/>
        <end position="424"/>
    </location>
</feature>
<evidence type="ECO:0000256" key="1">
    <source>
        <dbReference type="ARBA" id="ARBA00004282"/>
    </source>
</evidence>
<feature type="compositionally biased region" description="Polar residues" evidence="12">
    <location>
        <begin position="358"/>
        <end position="368"/>
    </location>
</feature>
<reference evidence="13" key="1">
    <citation type="submission" date="2014-02" db="EMBL/GenBank/DDBJ databases">
        <authorList>
            <person name="Genoscope - CEA"/>
        </authorList>
    </citation>
    <scope>NUCLEOTIDE SEQUENCE</scope>
    <source>
        <strain evidence="13">LS3</strain>
    </source>
</reference>
<sequence>MSDIKSAALYINNTLLAKGYISDEDRLNFSSVDEGEIDHAKNDTRVINVVYSLLKTLERDTGAYEQVVTRANDMKQEIASNKTQIERLQNKLKAAEKDVQELRNERASLRASADAFRAQAVDARETITRLKQTIRSSRVQFANEIRKRDIHISNLKERVHSLNRKTRPIPSVSGSLSRSYNSYSGVTQFQTEEPSAVEKVADTLSKMNANLVEENGRLIGHLLQIRDAIASVTAGVRDGGDSGHVSRVSNHEVPSSAAEVLVRISNADQMSSEINDSIDRIDTIVNSPNFVSVAELKSRQRQVDSLSEQLEQMTLNWKKAVDTLDEWKKLRGRPRYMSSPMQTKQSPKPTKADKPNSDRQVSGTNHSTARLSSARSSLGSPARSRPSLSSLAQTGSPARSAARSATKTAARTNESKLPNRDTDKPIGSSTPKRRSGLKVDKAPEATGETKDQPKNRLKDNPTDQPTDQPTDHPTDQPTDHK</sequence>
<proteinExistence type="inferred from homology"/>
<dbReference type="InterPro" id="IPR052300">
    <property type="entry name" value="Adhesion_Centrosome_assoc"/>
</dbReference>
<feature type="compositionally biased region" description="Polar residues" evidence="12">
    <location>
        <begin position="339"/>
        <end position="348"/>
    </location>
</feature>
<comment type="similarity">
    <text evidence="3">Belongs to the ADIP family.</text>
</comment>
<keyword evidence="5" id="KW-0732">Signal</keyword>
<comment type="subcellular location">
    <subcellularLocation>
        <location evidence="1">Cell junction</location>
    </subcellularLocation>
    <subcellularLocation>
        <location evidence="2">Cytoplasm</location>
        <location evidence="2">Cytoskeleton</location>
        <location evidence="2">Microtubule organizing center</location>
        <location evidence="2">Centrosome</location>
    </subcellularLocation>
</comment>
<reference evidence="13" key="2">
    <citation type="submission" date="2014-06" db="EMBL/GenBank/DDBJ databases">
        <title>The complete genome of Blastobotrys (Arxula) adeninivorans LS3 - a yeast of biotechnological interest.</title>
        <authorList>
            <person name="Kunze G."/>
            <person name="Gaillardin C."/>
            <person name="Czernicka M."/>
            <person name="Durrens P."/>
            <person name="Martin T."/>
            <person name="Boer E."/>
            <person name="Gabaldon T."/>
            <person name="Cruz J."/>
            <person name="Talla E."/>
            <person name="Marck C."/>
            <person name="Goffeau A."/>
            <person name="Barbe V."/>
            <person name="Baret P."/>
            <person name="Baronian K."/>
            <person name="Beier S."/>
            <person name="Bleykasten C."/>
            <person name="Bode R."/>
            <person name="Casaregola S."/>
            <person name="Despons L."/>
            <person name="Fairhead C."/>
            <person name="Giersberg M."/>
            <person name="Gierski P."/>
            <person name="Hahnel U."/>
            <person name="Hartmann A."/>
            <person name="Jankowska D."/>
            <person name="Jubin C."/>
            <person name="Jung P."/>
            <person name="Lafontaine I."/>
            <person name="Leh-Louis V."/>
            <person name="Lemaire M."/>
            <person name="Marcet-Houben M."/>
            <person name="Mascher M."/>
            <person name="Morel G."/>
            <person name="Richard G.-F."/>
            <person name="Riechen J."/>
            <person name="Sacerdot C."/>
            <person name="Sarkar A."/>
            <person name="Savel G."/>
            <person name="Schacherer J."/>
            <person name="Sherman D."/>
            <person name="Straub M.-L."/>
            <person name="Stein N."/>
            <person name="Thierry A."/>
            <person name="Trautwein-Schult A."/>
            <person name="Westhof E."/>
            <person name="Worch S."/>
            <person name="Dujon B."/>
            <person name="Souciet J.-L."/>
            <person name="Wincker P."/>
            <person name="Scholz U."/>
            <person name="Neuveglise N."/>
        </authorList>
    </citation>
    <scope>NUCLEOTIDE SEQUENCE</scope>
    <source>
        <strain evidence="13">LS3</strain>
    </source>
</reference>
<dbReference type="Gene3D" id="1.10.287.1490">
    <property type="match status" value="1"/>
</dbReference>
<keyword evidence="10" id="KW-0206">Cytoskeleton</keyword>
<evidence type="ECO:0000256" key="10">
    <source>
        <dbReference type="ARBA" id="ARBA00023212"/>
    </source>
</evidence>
<organism evidence="13">
    <name type="scientific">Blastobotrys adeninivorans</name>
    <name type="common">Yeast</name>
    <name type="synonym">Arxula adeninivorans</name>
    <dbReference type="NCBI Taxonomy" id="409370"/>
    <lineage>
        <taxon>Eukaryota</taxon>
        <taxon>Fungi</taxon>
        <taxon>Dikarya</taxon>
        <taxon>Ascomycota</taxon>
        <taxon>Saccharomycotina</taxon>
        <taxon>Dipodascomycetes</taxon>
        <taxon>Dipodascales</taxon>
        <taxon>Trichomonascaceae</taxon>
        <taxon>Blastobotrys</taxon>
    </lineage>
</organism>
<evidence type="ECO:0000256" key="2">
    <source>
        <dbReference type="ARBA" id="ARBA00004300"/>
    </source>
</evidence>
<dbReference type="EMBL" id="HG937692">
    <property type="protein sequence ID" value="CDP36164.1"/>
    <property type="molecule type" value="Genomic_DNA"/>
</dbReference>
<keyword evidence="8" id="KW-0965">Cell junction</keyword>
<feature type="compositionally biased region" description="Basic and acidic residues" evidence="12">
    <location>
        <begin position="437"/>
        <end position="461"/>
    </location>
</feature>
<evidence type="ECO:0000256" key="3">
    <source>
        <dbReference type="ARBA" id="ARBA00009291"/>
    </source>
</evidence>
<evidence type="ECO:0000256" key="12">
    <source>
        <dbReference type="SAM" id="MobiDB-lite"/>
    </source>
</evidence>
<evidence type="ECO:0000256" key="9">
    <source>
        <dbReference type="ARBA" id="ARBA00023054"/>
    </source>
</evidence>
<protein>
    <submittedName>
        <fullName evidence="13">ARAD1B06732p</fullName>
    </submittedName>
</protein>
<keyword evidence="6" id="KW-0677">Repeat</keyword>
<dbReference type="PANTHER" id="PTHR46507">
    <property type="entry name" value="AFADIN- AND ALPHA-ACTININ-BINDING PROTEIN"/>
    <property type="match status" value="1"/>
</dbReference>
<dbReference type="PhylomeDB" id="A0A060T5W4"/>
<feature type="coiled-coil region" evidence="11">
    <location>
        <begin position="71"/>
        <end position="119"/>
    </location>
</feature>
<feature type="region of interest" description="Disordered" evidence="12">
    <location>
        <begin position="331"/>
        <end position="481"/>
    </location>
</feature>
<gene>
    <name evidence="13" type="ORF">GNLVRS02_ARAD1B06732g</name>
</gene>
<feature type="compositionally biased region" description="Low complexity" evidence="12">
    <location>
        <begin position="369"/>
        <end position="412"/>
    </location>
</feature>
<dbReference type="PANTHER" id="PTHR46507:SF4">
    <property type="entry name" value="SSX FAMILY MEMBER 2 INTERACTING PROTEIN"/>
    <property type="match status" value="1"/>
</dbReference>
<dbReference type="InterPro" id="IPR006970">
    <property type="entry name" value="PT"/>
</dbReference>
<dbReference type="GO" id="GO:0007155">
    <property type="term" value="P:cell adhesion"/>
    <property type="evidence" value="ECO:0007669"/>
    <property type="project" value="UniProtKB-KW"/>
</dbReference>
<evidence type="ECO:0000256" key="6">
    <source>
        <dbReference type="ARBA" id="ARBA00022737"/>
    </source>
</evidence>
<evidence type="ECO:0000256" key="11">
    <source>
        <dbReference type="SAM" id="Coils"/>
    </source>
</evidence>
<dbReference type="Pfam" id="PF04886">
    <property type="entry name" value="PT"/>
    <property type="match status" value="1"/>
</dbReference>
<keyword evidence="4" id="KW-0963">Cytoplasm</keyword>
<evidence type="ECO:0000256" key="4">
    <source>
        <dbReference type="ARBA" id="ARBA00022490"/>
    </source>
</evidence>
<dbReference type="Pfam" id="PF11559">
    <property type="entry name" value="ADIP"/>
    <property type="match status" value="1"/>
</dbReference>
<evidence type="ECO:0000256" key="8">
    <source>
        <dbReference type="ARBA" id="ARBA00022949"/>
    </source>
</evidence>
<evidence type="ECO:0000313" key="13">
    <source>
        <dbReference type="EMBL" id="CDP36164.1"/>
    </source>
</evidence>
<name>A0A060T5W4_BLAAD</name>
<evidence type="ECO:0000256" key="5">
    <source>
        <dbReference type="ARBA" id="ARBA00022729"/>
    </source>
</evidence>
<evidence type="ECO:0000256" key="7">
    <source>
        <dbReference type="ARBA" id="ARBA00022889"/>
    </source>
</evidence>